<dbReference type="Gene3D" id="3.30.70.100">
    <property type="match status" value="1"/>
</dbReference>
<dbReference type="SUPFAM" id="SSF54909">
    <property type="entry name" value="Dimeric alpha+beta barrel"/>
    <property type="match status" value="1"/>
</dbReference>
<dbReference type="Pfam" id="PF03992">
    <property type="entry name" value="ABM"/>
    <property type="match status" value="1"/>
</dbReference>
<keyword evidence="3" id="KW-1185">Reference proteome</keyword>
<proteinExistence type="predicted"/>
<evidence type="ECO:0000313" key="2">
    <source>
        <dbReference type="EMBL" id="WOV88326.1"/>
    </source>
</evidence>
<evidence type="ECO:0000259" key="1">
    <source>
        <dbReference type="PROSITE" id="PS51725"/>
    </source>
</evidence>
<dbReference type="PROSITE" id="PS51725">
    <property type="entry name" value="ABM"/>
    <property type="match status" value="1"/>
</dbReference>
<dbReference type="PANTHER" id="PTHR34474">
    <property type="entry name" value="SIGNAL TRANSDUCTION PROTEIN TRAP"/>
    <property type="match status" value="1"/>
</dbReference>
<feature type="domain" description="ABM" evidence="1">
    <location>
        <begin position="66"/>
        <end position="153"/>
    </location>
</feature>
<dbReference type="InterPro" id="IPR011008">
    <property type="entry name" value="Dimeric_a/b-barrel"/>
</dbReference>
<dbReference type="PANTHER" id="PTHR34474:SF2">
    <property type="entry name" value="SIGNAL TRANSDUCTION PROTEIN TRAP"/>
    <property type="match status" value="1"/>
</dbReference>
<dbReference type="InterPro" id="IPR050404">
    <property type="entry name" value="Heme-degrading_MO"/>
</dbReference>
<dbReference type="GO" id="GO:0004497">
    <property type="term" value="F:monooxygenase activity"/>
    <property type="evidence" value="ECO:0007669"/>
    <property type="project" value="UniProtKB-KW"/>
</dbReference>
<dbReference type="RefSeq" id="WP_317969252.1">
    <property type="nucleotide sequence ID" value="NZ_CP129118.1"/>
</dbReference>
<name>A0ABZ0L6Y7_9BACL</name>
<dbReference type="Proteomes" id="UP001303902">
    <property type="component" value="Chromosome"/>
</dbReference>
<sequence>MYMYMTTGTRDFMEKIQEKHANEGMVLMHGSGHSLLLHETEGKSVFQTPRRFEVIGSTGHLRDEGFFTFNNISVTDEGRPVFEHRYSIMDDNLAKQPGFLAFRLLRPLDSDTFIVLTEWEQPTDFDRWKNSAAYAASSHSANLTQFSDNTTHMFSSAPYVTTYVAKPEETV</sequence>
<keyword evidence="2" id="KW-0503">Monooxygenase</keyword>
<evidence type="ECO:0000313" key="3">
    <source>
        <dbReference type="Proteomes" id="UP001303902"/>
    </source>
</evidence>
<accession>A0ABZ0L6Y7</accession>
<dbReference type="EC" id="1.14.-.-" evidence="2"/>
<dbReference type="InterPro" id="IPR007138">
    <property type="entry name" value="ABM_dom"/>
</dbReference>
<organism evidence="2 3">
    <name type="scientific">Sporosarcina oncorhynchi</name>
    <dbReference type="NCBI Taxonomy" id="3056444"/>
    <lineage>
        <taxon>Bacteria</taxon>
        <taxon>Bacillati</taxon>
        <taxon>Bacillota</taxon>
        <taxon>Bacilli</taxon>
        <taxon>Bacillales</taxon>
        <taxon>Caryophanaceae</taxon>
        <taxon>Sporosarcina</taxon>
    </lineage>
</organism>
<dbReference type="EMBL" id="CP129118">
    <property type="protein sequence ID" value="WOV88326.1"/>
    <property type="molecule type" value="Genomic_DNA"/>
</dbReference>
<reference evidence="2 3" key="1">
    <citation type="submission" date="2023-06" db="EMBL/GenBank/DDBJ databases">
        <title>Sporosarcina sp. nov., isolated from Korean tranditional fermented seafood 'Jeotgal'.</title>
        <authorList>
            <person name="Yang A.I."/>
            <person name="Shin N.-R."/>
        </authorList>
    </citation>
    <scope>NUCLEOTIDE SEQUENCE [LARGE SCALE GENOMIC DNA]</scope>
    <source>
        <strain evidence="2 3">T2O-4</strain>
    </source>
</reference>
<protein>
    <submittedName>
        <fullName evidence="2">Antibiotic biosynthesis monooxygenase</fullName>
        <ecNumber evidence="2">1.14.-.-</ecNumber>
    </submittedName>
</protein>
<keyword evidence="2" id="KW-0560">Oxidoreductase</keyword>
<gene>
    <name evidence="2" type="ORF">QWT69_04165</name>
</gene>